<dbReference type="Proteomes" id="UP000675554">
    <property type="component" value="Unassembled WGS sequence"/>
</dbReference>
<evidence type="ECO:0000313" key="1">
    <source>
        <dbReference type="EMBL" id="MBR7675012.1"/>
    </source>
</evidence>
<reference evidence="1" key="1">
    <citation type="submission" date="2021-04" db="EMBL/GenBank/DDBJ databases">
        <title>Sequencing of actinobacteria type strains.</title>
        <authorList>
            <person name="Nguyen G.-S."/>
            <person name="Wentzel A."/>
        </authorList>
    </citation>
    <scope>NUCLEOTIDE SEQUENCE</scope>
    <source>
        <strain evidence="1">DSM 42095</strain>
    </source>
</reference>
<organism evidence="1 2">
    <name type="scientific">Streptomyces daliensis</name>
    <dbReference type="NCBI Taxonomy" id="299421"/>
    <lineage>
        <taxon>Bacteria</taxon>
        <taxon>Bacillati</taxon>
        <taxon>Actinomycetota</taxon>
        <taxon>Actinomycetes</taxon>
        <taxon>Kitasatosporales</taxon>
        <taxon>Streptomycetaceae</taxon>
        <taxon>Streptomyces</taxon>
    </lineage>
</organism>
<accession>A0A8T4IV34</accession>
<comment type="caution">
    <text evidence="1">The sequence shown here is derived from an EMBL/GenBank/DDBJ whole genome shotgun (WGS) entry which is preliminary data.</text>
</comment>
<dbReference type="EMBL" id="JAGSMN010000420">
    <property type="protein sequence ID" value="MBR7675012.1"/>
    <property type="molecule type" value="Genomic_DNA"/>
</dbReference>
<evidence type="ECO:0000313" key="2">
    <source>
        <dbReference type="Proteomes" id="UP000675554"/>
    </source>
</evidence>
<dbReference type="Pfam" id="PF22752">
    <property type="entry name" value="DUF488-N3i"/>
    <property type="match status" value="1"/>
</dbReference>
<proteinExistence type="predicted"/>
<dbReference type="PANTHER" id="PTHR36849:SF1">
    <property type="entry name" value="CYTOPLASMIC PROTEIN"/>
    <property type="match status" value="1"/>
</dbReference>
<dbReference type="PANTHER" id="PTHR36849">
    <property type="entry name" value="CYTOPLASMIC PROTEIN-RELATED"/>
    <property type="match status" value="1"/>
</dbReference>
<name>A0A8T4IV34_9ACTN</name>
<protein>
    <submittedName>
        <fullName evidence="1">DUF488 family protein</fullName>
    </submittedName>
</protein>
<sequence length="123" mass="13977">MSEKSPRVRVRRVYEEPGADDGVRVLVDRLWPRGLAKAEAELDAWDKDVAPSTELRKWYGHDPERFEEFAERYRAELSEPEGQEALRRLRERAGRGPLTLLTATKDLAHGHAGVLAEQLGEAD</sequence>
<gene>
    <name evidence="1" type="ORF">KDA82_18695</name>
</gene>
<keyword evidence="2" id="KW-1185">Reference proteome</keyword>
<dbReference type="AlphaFoldDB" id="A0A8T4IV34"/>
<dbReference type="InterPro" id="IPR052552">
    <property type="entry name" value="YeaO-like"/>
</dbReference>